<evidence type="ECO:0000313" key="2">
    <source>
        <dbReference type="Proteomes" id="UP000537775"/>
    </source>
</evidence>
<dbReference type="EMBL" id="JACHML010000001">
    <property type="protein sequence ID" value="MBB6391097.1"/>
    <property type="molecule type" value="Genomic_DNA"/>
</dbReference>
<organism evidence="1 2">
    <name type="scientific">Microbacterium thalassium</name>
    <dbReference type="NCBI Taxonomy" id="362649"/>
    <lineage>
        <taxon>Bacteria</taxon>
        <taxon>Bacillati</taxon>
        <taxon>Actinomycetota</taxon>
        <taxon>Actinomycetes</taxon>
        <taxon>Micrococcales</taxon>
        <taxon>Microbacteriaceae</taxon>
        <taxon>Microbacterium</taxon>
    </lineage>
</organism>
<name>A0A7X0KUF2_9MICO</name>
<accession>A0A7X0KUF2</accession>
<gene>
    <name evidence="1" type="ORF">HD594_001410</name>
</gene>
<evidence type="ECO:0000313" key="1">
    <source>
        <dbReference type="EMBL" id="MBB6391097.1"/>
    </source>
</evidence>
<proteinExistence type="predicted"/>
<sequence length="129" mass="13999">MTPRAKRTVTCSPVERAGRQARAEEFWQSAEDLRELDDGSNAVLSLYVLAGIAASDVVCCARLGEYSKSENHADAIGLLRRADPSLVPPLQRLLSRKSESAYGVAPMSATRVTEARSAADKLVRAARRL</sequence>
<dbReference type="AlphaFoldDB" id="A0A7X0KUF2"/>
<comment type="caution">
    <text evidence="1">The sequence shown here is derived from an EMBL/GenBank/DDBJ whole genome shotgun (WGS) entry which is preliminary data.</text>
</comment>
<protein>
    <recommendedName>
        <fullName evidence="3">HEPN domain-containing protein</fullName>
    </recommendedName>
</protein>
<evidence type="ECO:0008006" key="3">
    <source>
        <dbReference type="Google" id="ProtNLM"/>
    </source>
</evidence>
<dbReference type="Proteomes" id="UP000537775">
    <property type="component" value="Unassembled WGS sequence"/>
</dbReference>
<dbReference type="RefSeq" id="WP_184750270.1">
    <property type="nucleotide sequence ID" value="NZ_BAAAJR010000010.1"/>
</dbReference>
<reference evidence="1 2" key="1">
    <citation type="submission" date="2020-08" db="EMBL/GenBank/DDBJ databases">
        <title>Sequencing the genomes of 1000 actinobacteria strains.</title>
        <authorList>
            <person name="Klenk H.-P."/>
        </authorList>
    </citation>
    <scope>NUCLEOTIDE SEQUENCE [LARGE SCALE GENOMIC DNA]</scope>
    <source>
        <strain evidence="1 2">DSM 12511</strain>
    </source>
</reference>
<keyword evidence="2" id="KW-1185">Reference proteome</keyword>